<accession>A0AAV9JCJ5</accession>
<dbReference type="Gene3D" id="1.10.510.10">
    <property type="entry name" value="Transferase(Phosphotransferase) domain 1"/>
    <property type="match status" value="1"/>
</dbReference>
<feature type="domain" description="Protein kinase" evidence="7">
    <location>
        <begin position="203"/>
        <end position="541"/>
    </location>
</feature>
<dbReference type="InterPro" id="IPR050660">
    <property type="entry name" value="NEK_Ser/Thr_kinase"/>
</dbReference>
<evidence type="ECO:0000259" key="7">
    <source>
        <dbReference type="PROSITE" id="PS50011"/>
    </source>
</evidence>
<gene>
    <name evidence="8" type="ORF">LTR36_006184</name>
</gene>
<feature type="region of interest" description="Disordered" evidence="6">
    <location>
        <begin position="1"/>
        <end position="57"/>
    </location>
</feature>
<reference evidence="8 9" key="1">
    <citation type="submission" date="2021-11" db="EMBL/GenBank/DDBJ databases">
        <title>Black yeast isolated from Biological Soil Crust.</title>
        <authorList>
            <person name="Kurbessoian T."/>
        </authorList>
    </citation>
    <scope>NUCLEOTIDE SEQUENCE [LARGE SCALE GENOMIC DNA]</scope>
    <source>
        <strain evidence="8 9">CCFEE 5522</strain>
    </source>
</reference>
<name>A0AAV9JCJ5_9PEZI</name>
<keyword evidence="4" id="KW-0418">Kinase</keyword>
<dbReference type="GO" id="GO:0005634">
    <property type="term" value="C:nucleus"/>
    <property type="evidence" value="ECO:0007669"/>
    <property type="project" value="TreeGrafter"/>
</dbReference>
<evidence type="ECO:0000313" key="9">
    <source>
        <dbReference type="Proteomes" id="UP001324427"/>
    </source>
</evidence>
<dbReference type="SUPFAM" id="SSF56112">
    <property type="entry name" value="Protein kinase-like (PK-like)"/>
    <property type="match status" value="1"/>
</dbReference>
<dbReference type="EC" id="2.7.11.1" evidence="1"/>
<dbReference type="GO" id="GO:0007059">
    <property type="term" value="P:chromosome segregation"/>
    <property type="evidence" value="ECO:0007669"/>
    <property type="project" value="TreeGrafter"/>
</dbReference>
<dbReference type="GO" id="GO:0004674">
    <property type="term" value="F:protein serine/threonine kinase activity"/>
    <property type="evidence" value="ECO:0007669"/>
    <property type="project" value="UniProtKB-EC"/>
</dbReference>
<evidence type="ECO:0000256" key="2">
    <source>
        <dbReference type="ARBA" id="ARBA00022679"/>
    </source>
</evidence>
<keyword evidence="3" id="KW-0547">Nucleotide-binding</keyword>
<feature type="region of interest" description="Disordered" evidence="6">
    <location>
        <begin position="79"/>
        <end position="204"/>
    </location>
</feature>
<evidence type="ECO:0000256" key="6">
    <source>
        <dbReference type="SAM" id="MobiDB-lite"/>
    </source>
</evidence>
<dbReference type="GO" id="GO:0005524">
    <property type="term" value="F:ATP binding"/>
    <property type="evidence" value="ECO:0007669"/>
    <property type="project" value="UniProtKB-KW"/>
</dbReference>
<dbReference type="EMBL" id="JAVFHQ010000038">
    <property type="protein sequence ID" value="KAK4542808.1"/>
    <property type="molecule type" value="Genomic_DNA"/>
</dbReference>
<evidence type="ECO:0000256" key="4">
    <source>
        <dbReference type="ARBA" id="ARBA00022777"/>
    </source>
</evidence>
<protein>
    <recommendedName>
        <fullName evidence="1">non-specific serine/threonine protein kinase</fullName>
        <ecNumber evidence="1">2.7.11.1</ecNumber>
    </recommendedName>
</protein>
<keyword evidence="2" id="KW-0808">Transferase</keyword>
<organism evidence="8 9">
    <name type="scientific">Oleoguttula mirabilis</name>
    <dbReference type="NCBI Taxonomy" id="1507867"/>
    <lineage>
        <taxon>Eukaryota</taxon>
        <taxon>Fungi</taxon>
        <taxon>Dikarya</taxon>
        <taxon>Ascomycota</taxon>
        <taxon>Pezizomycotina</taxon>
        <taxon>Dothideomycetes</taxon>
        <taxon>Dothideomycetidae</taxon>
        <taxon>Mycosphaerellales</taxon>
        <taxon>Teratosphaeriaceae</taxon>
        <taxon>Oleoguttula</taxon>
    </lineage>
</organism>
<dbReference type="InterPro" id="IPR000719">
    <property type="entry name" value="Prot_kinase_dom"/>
</dbReference>
<dbReference type="Pfam" id="PF00069">
    <property type="entry name" value="Pkinase"/>
    <property type="match status" value="1"/>
</dbReference>
<keyword evidence="9" id="KW-1185">Reference proteome</keyword>
<proteinExistence type="predicted"/>
<feature type="compositionally biased region" description="Basic and acidic residues" evidence="6">
    <location>
        <begin position="167"/>
        <end position="178"/>
    </location>
</feature>
<dbReference type="PROSITE" id="PS00108">
    <property type="entry name" value="PROTEIN_KINASE_ST"/>
    <property type="match status" value="1"/>
</dbReference>
<dbReference type="InterPro" id="IPR008271">
    <property type="entry name" value="Ser/Thr_kinase_AS"/>
</dbReference>
<evidence type="ECO:0000256" key="1">
    <source>
        <dbReference type="ARBA" id="ARBA00012513"/>
    </source>
</evidence>
<evidence type="ECO:0000313" key="8">
    <source>
        <dbReference type="EMBL" id="KAK4542808.1"/>
    </source>
</evidence>
<comment type="caution">
    <text evidence="8">The sequence shown here is derived from an EMBL/GenBank/DDBJ whole genome shotgun (WGS) entry which is preliminary data.</text>
</comment>
<dbReference type="PROSITE" id="PS50011">
    <property type="entry name" value="PROTEIN_KINASE_DOM"/>
    <property type="match status" value="1"/>
</dbReference>
<dbReference type="PANTHER" id="PTHR43671">
    <property type="entry name" value="SERINE/THREONINE-PROTEIN KINASE NEK"/>
    <property type="match status" value="1"/>
</dbReference>
<dbReference type="Proteomes" id="UP001324427">
    <property type="component" value="Unassembled WGS sequence"/>
</dbReference>
<dbReference type="SMART" id="SM00220">
    <property type="entry name" value="S_TKc"/>
    <property type="match status" value="1"/>
</dbReference>
<dbReference type="InterPro" id="IPR011009">
    <property type="entry name" value="Kinase-like_dom_sf"/>
</dbReference>
<keyword evidence="5" id="KW-0067">ATP-binding</keyword>
<dbReference type="GO" id="GO:0005737">
    <property type="term" value="C:cytoplasm"/>
    <property type="evidence" value="ECO:0007669"/>
    <property type="project" value="TreeGrafter"/>
</dbReference>
<evidence type="ECO:0000256" key="3">
    <source>
        <dbReference type="ARBA" id="ARBA00022741"/>
    </source>
</evidence>
<evidence type="ECO:0000256" key="5">
    <source>
        <dbReference type="ARBA" id="ARBA00022840"/>
    </source>
</evidence>
<sequence>MPPKKNRTAKGADGLTDKQAYLRAESQRISDEDEGAVSAAEATKTAERTWNALGGDEAKEAAVAEKRVWWAAREAAAAAAPAAAIGGREVVDDPVRGTGRKGGAVRQRLPTPGERVGPQTSGGVLDPGADVTAPPREPKGKGRAGPQASRMPAAPGGAIRGPGPRRPQPERDLDDLKQKSVIPEARKRKAEDNPPTWPDGRHWESGGYLGGGAFGQAFLYVARNEHHTVTDRKVVKDCYVKRIHYGHVQHWYGDPSNPAKRKHMEIKAMELIGGLPGSDKCVKIFRSEEEADGMFYRIYMNYCPHGSLQMLIEPDEAYKKATDATATRTTKAPVPQLHWERRIPEPFLWSVFEAMVEACTLLEYGGLESEQFRPGWERIVHRDIKLPNIFLDTPDAGRWPSYPKAQLGDFGMAVITSDGDPMNPTAYNDQEGTTGWMPQEMYPMLDRETKYPFLGDKLDQKTNVWGIGAVVLRLMNREWATENKQNREMYSEEDRLGEPLVFDRETEYSEELRGLARDCVSYDPGQRPELVELRRRVAGFVAEARLGQGMRDRAHGDHDEDDELKLWYQEDGYKDKLLGAGA</sequence>
<dbReference type="AlphaFoldDB" id="A0AAV9JCJ5"/>
<dbReference type="PANTHER" id="PTHR43671:SF13">
    <property type="entry name" value="SERINE_THREONINE-PROTEIN KINASE NEK2"/>
    <property type="match status" value="1"/>
</dbReference>